<accession>A0ABW9J3B5</accession>
<evidence type="ECO:0000313" key="2">
    <source>
        <dbReference type="EMBL" id="MFN0255014.1"/>
    </source>
</evidence>
<dbReference type="Proteomes" id="UP001517247">
    <property type="component" value="Unassembled WGS sequence"/>
</dbReference>
<gene>
    <name evidence="2" type="ORF">E6A44_005480</name>
</gene>
<evidence type="ECO:0000313" key="3">
    <source>
        <dbReference type="Proteomes" id="UP001517247"/>
    </source>
</evidence>
<organism evidence="2 3">
    <name type="scientific">Pedobacter ureilyticus</name>
    <dbReference type="NCBI Taxonomy" id="1393051"/>
    <lineage>
        <taxon>Bacteria</taxon>
        <taxon>Pseudomonadati</taxon>
        <taxon>Bacteroidota</taxon>
        <taxon>Sphingobacteriia</taxon>
        <taxon>Sphingobacteriales</taxon>
        <taxon>Sphingobacteriaceae</taxon>
        <taxon>Pedobacter</taxon>
    </lineage>
</organism>
<dbReference type="EMBL" id="SSHJ02000005">
    <property type="protein sequence ID" value="MFN0255014.1"/>
    <property type="molecule type" value="Genomic_DNA"/>
</dbReference>
<name>A0ABW9J3B5_9SPHI</name>
<protein>
    <recommendedName>
        <fullName evidence="4">DUF5018 domain-containing protein</fullName>
    </recommendedName>
</protein>
<dbReference type="RefSeq" id="WP_138722161.1">
    <property type="nucleotide sequence ID" value="NZ_SSHJ02000005.1"/>
</dbReference>
<dbReference type="PROSITE" id="PS51257">
    <property type="entry name" value="PROKAR_LIPOPROTEIN"/>
    <property type="match status" value="1"/>
</dbReference>
<proteinExistence type="predicted"/>
<evidence type="ECO:0008006" key="4">
    <source>
        <dbReference type="Google" id="ProtNLM"/>
    </source>
</evidence>
<feature type="chain" id="PRO_5045578123" description="DUF5018 domain-containing protein" evidence="1">
    <location>
        <begin position="21"/>
        <end position="134"/>
    </location>
</feature>
<reference evidence="2 3" key="1">
    <citation type="submission" date="2024-12" db="EMBL/GenBank/DDBJ databases">
        <authorList>
            <person name="Hu S."/>
        </authorList>
    </citation>
    <scope>NUCLEOTIDE SEQUENCE [LARGE SCALE GENOMIC DNA]</scope>
    <source>
        <strain evidence="2 3">THG-T11</strain>
    </source>
</reference>
<keyword evidence="1" id="KW-0732">Signal</keyword>
<feature type="signal peptide" evidence="1">
    <location>
        <begin position="1"/>
        <end position="20"/>
    </location>
</feature>
<dbReference type="Gene3D" id="2.60.40.2340">
    <property type="match status" value="1"/>
</dbReference>
<comment type="caution">
    <text evidence="2">The sequence shown here is derived from an EMBL/GenBank/DDBJ whole genome shotgun (WGS) entry which is preliminary data.</text>
</comment>
<evidence type="ECO:0000256" key="1">
    <source>
        <dbReference type="SAM" id="SignalP"/>
    </source>
</evidence>
<keyword evidence="3" id="KW-1185">Reference proteome</keyword>
<sequence length="134" mass="14194">MKKSIRYAFIAFLCSFSLLTSCTKEKEMLTESVSIKSVAVPTSLSTVTVEGTSQITITMSRTFRTQTTPLMLSPTFDLLSGYTISPASGVAVSFGTPSLAAGTAGAIAPVTYTLTSPSGVKRLYSVRVLFSTTQ</sequence>